<dbReference type="EMBL" id="ML770038">
    <property type="protein sequence ID" value="KAE9385056.1"/>
    <property type="molecule type" value="Genomic_DNA"/>
</dbReference>
<dbReference type="Proteomes" id="UP000799118">
    <property type="component" value="Unassembled WGS sequence"/>
</dbReference>
<dbReference type="AlphaFoldDB" id="A0A6A4GHJ7"/>
<organism evidence="1 2">
    <name type="scientific">Gymnopus androsaceus JB14</name>
    <dbReference type="NCBI Taxonomy" id="1447944"/>
    <lineage>
        <taxon>Eukaryota</taxon>
        <taxon>Fungi</taxon>
        <taxon>Dikarya</taxon>
        <taxon>Basidiomycota</taxon>
        <taxon>Agaricomycotina</taxon>
        <taxon>Agaricomycetes</taxon>
        <taxon>Agaricomycetidae</taxon>
        <taxon>Agaricales</taxon>
        <taxon>Marasmiineae</taxon>
        <taxon>Omphalotaceae</taxon>
        <taxon>Gymnopus</taxon>
    </lineage>
</organism>
<proteinExistence type="predicted"/>
<name>A0A6A4GHJ7_9AGAR</name>
<dbReference type="OrthoDB" id="3018573at2759"/>
<protein>
    <submittedName>
        <fullName evidence="1">Uncharacterized protein</fullName>
    </submittedName>
</protein>
<sequence>MKKLSAAEGDPESDAESVISILDQEFHLVRRDQDLFQSFKPLLNIISVGIMNNMNETNRIDKETRVRVSSKQQDAQHIATAALTREPDIVLSSIDPTAAPTAVFPEIMLRTAKHKHNIPFQCFLPSNLEWINANIALIPTIKLSHIADKPIILNTAKLLKKLMAVGKPVDGPTFTFQQFQNTSDFYYQFMVARY</sequence>
<evidence type="ECO:0000313" key="2">
    <source>
        <dbReference type="Proteomes" id="UP000799118"/>
    </source>
</evidence>
<keyword evidence="2" id="KW-1185">Reference proteome</keyword>
<accession>A0A6A4GHJ7</accession>
<reference evidence="1" key="1">
    <citation type="journal article" date="2019" name="Environ. Microbiol.">
        <title>Fungal ecological strategies reflected in gene transcription - a case study of two litter decomposers.</title>
        <authorList>
            <person name="Barbi F."/>
            <person name="Kohler A."/>
            <person name="Barry K."/>
            <person name="Baskaran P."/>
            <person name="Daum C."/>
            <person name="Fauchery L."/>
            <person name="Ihrmark K."/>
            <person name="Kuo A."/>
            <person name="LaButti K."/>
            <person name="Lipzen A."/>
            <person name="Morin E."/>
            <person name="Grigoriev I.V."/>
            <person name="Henrissat B."/>
            <person name="Lindahl B."/>
            <person name="Martin F."/>
        </authorList>
    </citation>
    <scope>NUCLEOTIDE SEQUENCE</scope>
    <source>
        <strain evidence="1">JB14</strain>
    </source>
</reference>
<evidence type="ECO:0000313" key="1">
    <source>
        <dbReference type="EMBL" id="KAE9385056.1"/>
    </source>
</evidence>
<gene>
    <name evidence="1" type="ORF">BT96DRAFT_1007427</name>
</gene>